<dbReference type="InterPro" id="IPR002182">
    <property type="entry name" value="NB-ARC"/>
</dbReference>
<dbReference type="Pfam" id="PF03704">
    <property type="entry name" value="BTAD"/>
    <property type="match status" value="1"/>
</dbReference>
<dbReference type="SUPFAM" id="SSF48452">
    <property type="entry name" value="TPR-like"/>
    <property type="match status" value="1"/>
</dbReference>
<reference evidence="6 7" key="1">
    <citation type="submission" date="2019-01" db="EMBL/GenBank/DDBJ databases">
        <title>Egibacter rhizosphaerae EGI 80759T.</title>
        <authorList>
            <person name="Chen D.-D."/>
            <person name="Tian Y."/>
            <person name="Jiao J.-Y."/>
            <person name="Zhang X.-T."/>
            <person name="Zhang Y.-G."/>
            <person name="Zhang Y."/>
            <person name="Xiao M."/>
            <person name="Shu W.-S."/>
            <person name="Li W.-J."/>
        </authorList>
    </citation>
    <scope>NUCLEOTIDE SEQUENCE [LARGE SCALE GENOMIC DNA]</scope>
    <source>
        <strain evidence="6 7">EGI 80759</strain>
    </source>
</reference>
<feature type="domain" description="OmpR/PhoB-type" evidence="4">
    <location>
        <begin position="106"/>
        <end position="179"/>
    </location>
</feature>
<dbReference type="InterPro" id="IPR016032">
    <property type="entry name" value="Sig_transdc_resp-reg_C-effctor"/>
</dbReference>
<evidence type="ECO:0000256" key="3">
    <source>
        <dbReference type="SAM" id="MobiDB-lite"/>
    </source>
</evidence>
<dbReference type="CDD" id="cd15831">
    <property type="entry name" value="BTAD"/>
    <property type="match status" value="1"/>
</dbReference>
<organism evidence="6 7">
    <name type="scientific">Egibacter rhizosphaerae</name>
    <dbReference type="NCBI Taxonomy" id="1670831"/>
    <lineage>
        <taxon>Bacteria</taxon>
        <taxon>Bacillati</taxon>
        <taxon>Actinomycetota</taxon>
        <taxon>Nitriliruptoria</taxon>
        <taxon>Egibacterales</taxon>
        <taxon>Egibacteraceae</taxon>
        <taxon>Egibacter</taxon>
    </lineage>
</organism>
<proteinExistence type="inferred from homology"/>
<dbReference type="SMART" id="SM01043">
    <property type="entry name" value="BTAD"/>
    <property type="match status" value="1"/>
</dbReference>
<dbReference type="GO" id="GO:0006355">
    <property type="term" value="P:regulation of DNA-templated transcription"/>
    <property type="evidence" value="ECO:0007669"/>
    <property type="project" value="InterPro"/>
</dbReference>
<accession>A0A411YAE0</accession>
<dbReference type="Pfam" id="PF25872">
    <property type="entry name" value="HTH_77"/>
    <property type="match status" value="1"/>
</dbReference>
<evidence type="ECO:0000259" key="5">
    <source>
        <dbReference type="SMART" id="SM01043"/>
    </source>
</evidence>
<dbReference type="InterPro" id="IPR001867">
    <property type="entry name" value="OmpR/PhoB-type_DNA-bd"/>
</dbReference>
<dbReference type="Gene3D" id="3.40.50.300">
    <property type="entry name" value="P-loop containing nucleotide triphosphate hydrolases"/>
    <property type="match status" value="1"/>
</dbReference>
<dbReference type="InterPro" id="IPR058852">
    <property type="entry name" value="HTH_77"/>
</dbReference>
<feature type="domain" description="Bacterial transcriptional activator" evidence="5">
    <location>
        <begin position="186"/>
        <end position="329"/>
    </location>
</feature>
<dbReference type="SUPFAM" id="SSF46894">
    <property type="entry name" value="C-terminal effector domain of the bipartite response regulators"/>
    <property type="match status" value="1"/>
</dbReference>
<dbReference type="Gene3D" id="1.25.40.10">
    <property type="entry name" value="Tetratricopeptide repeat domain"/>
    <property type="match status" value="2"/>
</dbReference>
<dbReference type="OrthoDB" id="9812579at2"/>
<sequence length="1086" mass="116540">MSLMTCPAKASTLDSSRGVWPVPTVSMLMRCPFASMGRSPSRLSGGGDDSVPGPARASLAARLRPARAVPGPLVPGHRAPYVHGSTRGGVMDFRVLGPIEVAHDDGGRLRIGSRMQRRLLAVLLVQGGYHVSAERLVDVLWDGAPPPSAPAGLHTYVSRLRRVLGDATVLEYDAQGYRLLAHDDQVDARRFERLVARACTQLEQAPAEAAAGLAEALALWRGRAYAEVADEDFARPEAVRLEELRLGAIEDAFAARLATGDTGVVADLDAFARANPLRERPHAQLMTALAQAGRQTEALSVFQRLRGRLADDLGLEPSPSLQQLQADILRQAPSVTPPATPARTGEDAESAQGNLPRPVTSFVGRQHETEAVRRLLDRGRLVTLTGVGGVGKTRLALQAAATVADRYPDGVWWCDLAPADAGAVGHTVATVLGVHQQAHRDVADSLVAALAGKRLLLVLDNCEHVVEATARLAEHLLRNAPGISLLATGREPLAVDGEQMWLVPPLTLPADRMGGEDTDAPAARLFWDRATSHWADISGDDATAAAVADICRQLDGLPLAIELAAALVPALEPAEIARRLGQRFRLLTHGPRADPRHRSLDAVVEWSYQLLDPAEQRLFDRLGVLVGGFTLATAEGLCADEELSAERIAGLLTGLVNRSMVAVDRDAHPARYRLLETLRQYAVQRLAARGEEDVLRERHAVWFVALAERADVEVRGPGEAEAVAVLEAELANLRAAHRWAIEHEDSDLALRLAAALYVFARWRLRDEVSAWASEAAELAGVCDHRLLPLVRGVVAHGLSQAGDLTRARELAERALEEASSGVPGLFVPLRVLSSVALYEGRLEECRALTERALAAAEGDGDAYSAVWMGMHDVLSLVYGGHREAALEAAARQWEAAEALESPNMRGWALYVQAEACGDAEPDRALELLERAITLARPVNDRYLEGVSRVALIALRARHQSPHEALSAFPEVIHHWRRAGDWIHQWTTLRNLVPLLVRLGADEPAARLSGAVHGAGTPAPPFGADAVRVEHARESLSERLGAEAFRALAEEGAGLDGPQAVDLALTASAEVLGGETPSPARAAPTGP</sequence>
<dbReference type="InterPro" id="IPR027417">
    <property type="entry name" value="P-loop_NTPase"/>
</dbReference>
<dbReference type="InterPro" id="IPR036388">
    <property type="entry name" value="WH-like_DNA-bd_sf"/>
</dbReference>
<dbReference type="EMBL" id="CP036402">
    <property type="protein sequence ID" value="QBI18183.1"/>
    <property type="molecule type" value="Genomic_DNA"/>
</dbReference>
<dbReference type="Gene3D" id="1.10.10.10">
    <property type="entry name" value="Winged helix-like DNA-binding domain superfamily/Winged helix DNA-binding domain"/>
    <property type="match status" value="1"/>
</dbReference>
<dbReference type="AlphaFoldDB" id="A0A411YAE0"/>
<feature type="region of interest" description="Disordered" evidence="3">
    <location>
        <begin position="334"/>
        <end position="359"/>
    </location>
</feature>
<keyword evidence="7" id="KW-1185">Reference proteome</keyword>
<evidence type="ECO:0000256" key="1">
    <source>
        <dbReference type="ARBA" id="ARBA00005820"/>
    </source>
</evidence>
<dbReference type="Pfam" id="PF00931">
    <property type="entry name" value="NB-ARC"/>
    <property type="match status" value="1"/>
</dbReference>
<protein>
    <submittedName>
        <fullName evidence="6">Helix-turn-helix domain-containing protein</fullName>
    </submittedName>
</protein>
<evidence type="ECO:0000259" key="4">
    <source>
        <dbReference type="SMART" id="SM00862"/>
    </source>
</evidence>
<gene>
    <name evidence="6" type="ORF">ER308_00410</name>
</gene>
<dbReference type="Proteomes" id="UP000291469">
    <property type="component" value="Chromosome"/>
</dbReference>
<dbReference type="SUPFAM" id="SSF52540">
    <property type="entry name" value="P-loop containing nucleoside triphosphate hydrolases"/>
    <property type="match status" value="1"/>
</dbReference>
<evidence type="ECO:0000256" key="2">
    <source>
        <dbReference type="ARBA" id="ARBA00023125"/>
    </source>
</evidence>
<dbReference type="InterPro" id="IPR005158">
    <property type="entry name" value="BTAD"/>
</dbReference>
<keyword evidence="2" id="KW-0238">DNA-binding</keyword>
<dbReference type="PANTHER" id="PTHR47691:SF3">
    <property type="entry name" value="HTH-TYPE TRANSCRIPTIONAL REGULATOR RV0890C-RELATED"/>
    <property type="match status" value="1"/>
</dbReference>
<evidence type="ECO:0000313" key="6">
    <source>
        <dbReference type="EMBL" id="QBI18183.1"/>
    </source>
</evidence>
<dbReference type="GO" id="GO:0000160">
    <property type="term" value="P:phosphorelay signal transduction system"/>
    <property type="evidence" value="ECO:0007669"/>
    <property type="project" value="InterPro"/>
</dbReference>
<dbReference type="SMART" id="SM00862">
    <property type="entry name" value="Trans_reg_C"/>
    <property type="match status" value="1"/>
</dbReference>
<dbReference type="KEGG" id="erz:ER308_00410"/>
<dbReference type="PANTHER" id="PTHR47691">
    <property type="entry name" value="REGULATOR-RELATED"/>
    <property type="match status" value="1"/>
</dbReference>
<comment type="similarity">
    <text evidence="1">Belongs to the AfsR/DnrI/RedD regulatory family.</text>
</comment>
<evidence type="ECO:0000313" key="7">
    <source>
        <dbReference type="Proteomes" id="UP000291469"/>
    </source>
</evidence>
<dbReference type="InterPro" id="IPR011990">
    <property type="entry name" value="TPR-like_helical_dom_sf"/>
</dbReference>
<name>A0A411YAE0_9ACTN</name>
<dbReference type="GO" id="GO:0043531">
    <property type="term" value="F:ADP binding"/>
    <property type="evidence" value="ECO:0007669"/>
    <property type="project" value="InterPro"/>
</dbReference>
<dbReference type="PRINTS" id="PR00364">
    <property type="entry name" value="DISEASERSIST"/>
</dbReference>
<dbReference type="GO" id="GO:0003677">
    <property type="term" value="F:DNA binding"/>
    <property type="evidence" value="ECO:0007669"/>
    <property type="project" value="UniProtKB-KW"/>
</dbReference>